<dbReference type="InterPro" id="IPR032508">
    <property type="entry name" value="FecR_C"/>
</dbReference>
<proteinExistence type="predicted"/>
<reference evidence="4 6" key="1">
    <citation type="submission" date="2017-10" db="EMBL/GenBank/DDBJ databases">
        <title>Genomics of the genus Arcobacter.</title>
        <authorList>
            <person name="Perez-Cataluna A."/>
            <person name="Figueras M.J."/>
        </authorList>
    </citation>
    <scope>NUCLEOTIDE SEQUENCE [LARGE SCALE GENOMIC DNA]</scope>
    <source>
        <strain evidence="4 6">CECT 7835</strain>
    </source>
</reference>
<evidence type="ECO:0000259" key="2">
    <source>
        <dbReference type="Pfam" id="PF16344"/>
    </source>
</evidence>
<dbReference type="Gene3D" id="2.60.120.1440">
    <property type="match status" value="1"/>
</dbReference>
<feature type="domain" description="Protein FecR C-terminal" evidence="2">
    <location>
        <begin position="251"/>
        <end position="316"/>
    </location>
</feature>
<sequence length="321" mass="37275">MKNIEQIAISWLTREEEGLNKKEKSELNFWLNSNEIHKKIYEENKSIRRVFKSLPSQLKDELACKAKKGAKKTKIIEKIKPLAAAAIFILALGFGSFKYNEFVSPTYSNHLVSQNSINKNILLPDNTKIVLDKNSDIEINYFKNKREIKFNEGRAMFYVAKDKTKVFTIDIKNTEIKVLGTAFEVDKFDKKISIKVKEGLVKISKENNNNKYETIALLKKEDSLLLDENSNILSLNKIQINKIANWEEGYILFNDTPLQEAIKQFSRYNEIEASFENYDISQTAITGKFQLNEFDSFIKALPKIYALKIEKKNKKIKFFKN</sequence>
<gene>
    <name evidence="3" type="ORF">ABIV_2141</name>
    <name evidence="4" type="ORF">CRV05_07790</name>
</gene>
<dbReference type="Gene3D" id="3.55.50.30">
    <property type="match status" value="1"/>
</dbReference>
<dbReference type="InterPro" id="IPR012373">
    <property type="entry name" value="Ferrdict_sens_TM"/>
</dbReference>
<keyword evidence="6" id="KW-1185">Reference proteome</keyword>
<name>A0AAX2A8L1_9BACT</name>
<dbReference type="PANTHER" id="PTHR30273:SF2">
    <property type="entry name" value="PROTEIN FECR"/>
    <property type="match status" value="1"/>
</dbReference>
<protein>
    <submittedName>
        <fullName evidence="4">Siderophore-interacting protein</fullName>
    </submittedName>
    <submittedName>
        <fullName evidence="3">Sigma factor regulatory protein, FecR family</fullName>
    </submittedName>
</protein>
<evidence type="ECO:0000313" key="4">
    <source>
        <dbReference type="EMBL" id="RXK10269.1"/>
    </source>
</evidence>
<reference evidence="3 5" key="2">
    <citation type="submission" date="2018-07" db="EMBL/GenBank/DDBJ databases">
        <title>Complete genome of the Arcobacter bivalviorum type strain LMG 26154.</title>
        <authorList>
            <person name="Miller W.G."/>
            <person name="Yee E."/>
            <person name="Bono J.L."/>
        </authorList>
    </citation>
    <scope>NUCLEOTIDE SEQUENCE [LARGE SCALE GENOMIC DNA]</scope>
    <source>
        <strain evidence="3 5">LMG 26154</strain>
    </source>
</reference>
<accession>A0AAX2A8L1</accession>
<evidence type="ECO:0000313" key="3">
    <source>
        <dbReference type="EMBL" id="AXH13116.1"/>
    </source>
</evidence>
<evidence type="ECO:0000313" key="5">
    <source>
        <dbReference type="Proteomes" id="UP000253850"/>
    </source>
</evidence>
<dbReference type="Pfam" id="PF16344">
    <property type="entry name" value="FecR_C"/>
    <property type="match status" value="1"/>
</dbReference>
<dbReference type="KEGG" id="hbv:ABIV_2141"/>
<dbReference type="EMBL" id="CP031217">
    <property type="protein sequence ID" value="AXH13116.1"/>
    <property type="molecule type" value="Genomic_DNA"/>
</dbReference>
<dbReference type="PIRSF" id="PIRSF018266">
    <property type="entry name" value="FecR"/>
    <property type="match status" value="1"/>
</dbReference>
<feature type="domain" description="FecR protein" evidence="1">
    <location>
        <begin position="119"/>
        <end position="202"/>
    </location>
</feature>
<dbReference type="InterPro" id="IPR006860">
    <property type="entry name" value="FecR"/>
</dbReference>
<organism evidence="4 6">
    <name type="scientific">Halarcobacter bivalviorum</name>
    <dbReference type="NCBI Taxonomy" id="663364"/>
    <lineage>
        <taxon>Bacteria</taxon>
        <taxon>Pseudomonadati</taxon>
        <taxon>Campylobacterota</taxon>
        <taxon>Epsilonproteobacteria</taxon>
        <taxon>Campylobacterales</taxon>
        <taxon>Arcobacteraceae</taxon>
        <taxon>Halarcobacter</taxon>
    </lineage>
</organism>
<dbReference type="Pfam" id="PF04773">
    <property type="entry name" value="FecR"/>
    <property type="match status" value="1"/>
</dbReference>
<dbReference type="AlphaFoldDB" id="A0AAX2A8L1"/>
<dbReference type="GO" id="GO:0016989">
    <property type="term" value="F:sigma factor antagonist activity"/>
    <property type="evidence" value="ECO:0007669"/>
    <property type="project" value="TreeGrafter"/>
</dbReference>
<dbReference type="Proteomes" id="UP000289193">
    <property type="component" value="Unassembled WGS sequence"/>
</dbReference>
<dbReference type="PANTHER" id="PTHR30273">
    <property type="entry name" value="PERIPLASMIC SIGNAL SENSOR AND SIGMA FACTOR ACTIVATOR FECR-RELATED"/>
    <property type="match status" value="1"/>
</dbReference>
<evidence type="ECO:0000259" key="1">
    <source>
        <dbReference type="Pfam" id="PF04773"/>
    </source>
</evidence>
<dbReference type="Proteomes" id="UP000253850">
    <property type="component" value="Chromosome"/>
</dbReference>
<dbReference type="RefSeq" id="WP_114839912.1">
    <property type="nucleotide sequence ID" value="NZ_CP031217.1"/>
</dbReference>
<evidence type="ECO:0000313" key="6">
    <source>
        <dbReference type="Proteomes" id="UP000289193"/>
    </source>
</evidence>
<dbReference type="EMBL" id="PDKM01000003">
    <property type="protein sequence ID" value="RXK10269.1"/>
    <property type="molecule type" value="Genomic_DNA"/>
</dbReference>